<feature type="repeat" description="WD" evidence="3">
    <location>
        <begin position="333"/>
        <end position="365"/>
    </location>
</feature>
<dbReference type="InterPro" id="IPR001680">
    <property type="entry name" value="WD40_rpt"/>
</dbReference>
<dbReference type="RefSeq" id="XP_026657459.2">
    <property type="nucleotide sequence ID" value="XM_026801658.2"/>
</dbReference>
<evidence type="ECO:0000256" key="1">
    <source>
        <dbReference type="ARBA" id="ARBA00022574"/>
    </source>
</evidence>
<dbReference type="PRINTS" id="PR00320">
    <property type="entry name" value="GPROTEINBRPT"/>
</dbReference>
<dbReference type="InterPro" id="IPR045182">
    <property type="entry name" value="JINGUBANG-like"/>
</dbReference>
<name>A0A8B8J190_PHODC</name>
<dbReference type="Pfam" id="PF00400">
    <property type="entry name" value="WD40"/>
    <property type="match status" value="6"/>
</dbReference>
<organism evidence="5 6">
    <name type="scientific">Phoenix dactylifera</name>
    <name type="common">Date palm</name>
    <dbReference type="NCBI Taxonomy" id="42345"/>
    <lineage>
        <taxon>Eukaryota</taxon>
        <taxon>Viridiplantae</taxon>
        <taxon>Streptophyta</taxon>
        <taxon>Embryophyta</taxon>
        <taxon>Tracheophyta</taxon>
        <taxon>Spermatophyta</taxon>
        <taxon>Magnoliopsida</taxon>
        <taxon>Liliopsida</taxon>
        <taxon>Arecaceae</taxon>
        <taxon>Coryphoideae</taxon>
        <taxon>Phoeniceae</taxon>
        <taxon>Phoenix</taxon>
    </lineage>
</organism>
<dbReference type="SUPFAM" id="SSF50978">
    <property type="entry name" value="WD40 repeat-like"/>
    <property type="match status" value="1"/>
</dbReference>
<dbReference type="InterPro" id="IPR020472">
    <property type="entry name" value="WD40_PAC1"/>
</dbReference>
<dbReference type="Proteomes" id="UP000228380">
    <property type="component" value="Unplaced"/>
</dbReference>
<keyword evidence="5" id="KW-1185">Reference proteome</keyword>
<dbReference type="PROSITE" id="PS50082">
    <property type="entry name" value="WD_REPEATS_2"/>
    <property type="match status" value="4"/>
</dbReference>
<feature type="repeat" description="WD" evidence="3">
    <location>
        <begin position="286"/>
        <end position="316"/>
    </location>
</feature>
<gene>
    <name evidence="6" type="primary">LOC103698649</name>
</gene>
<keyword evidence="1 3" id="KW-0853">WD repeat</keyword>
<feature type="region of interest" description="Disordered" evidence="4">
    <location>
        <begin position="470"/>
        <end position="500"/>
    </location>
</feature>
<dbReference type="KEGG" id="pda:103698649"/>
<feature type="region of interest" description="Disordered" evidence="4">
    <location>
        <begin position="1"/>
        <end position="53"/>
    </location>
</feature>
<evidence type="ECO:0000256" key="2">
    <source>
        <dbReference type="ARBA" id="ARBA00022737"/>
    </source>
</evidence>
<dbReference type="OrthoDB" id="674604at2759"/>
<evidence type="ECO:0000313" key="6">
    <source>
        <dbReference type="RefSeq" id="XP_026657459.2"/>
    </source>
</evidence>
<feature type="compositionally biased region" description="Low complexity" evidence="4">
    <location>
        <begin position="9"/>
        <end position="22"/>
    </location>
</feature>
<sequence>MRKEGGGSATNAEAASSSSSSSRLQPPGKITFDNSPHSDPLIQSSSFSAAADDFQDRHSSASANAAVVIGPGYFSDYPTTSSISGDVSPYAMSPWNQASSPYASSPWAAPGNPAAMVAGDGSDEFPGTGLIGSLVREEGHIYSLAASGDLLYTGSDSKNIRVWKRQQDFAGFKSSSGLVKAIVVARERIFTGHQDGKIRVWKVSPKNPAVHKRAGSLPRLKDFIKSSINPSNYVEVRRHRSALWIRHSDAISCLSLTEDRTLLYSGSWDKTFKVWRIADSKCLESVVAHDDAVNSVVVALDGLVFTGSADGTVKVWRRELHGKGTKHAHVQTLLKQECAVTALAVSPTAPVVYSGSSDGLVNFWEGERFLTHGGVLRGHKMAVLCLAAAGSLVLSGSADKTICVWRREGGVHTCLSVLSGHAGPVKCLAVEEDRDEAATNNLWIVYSGSLDKSVKVWRVSEQAPEALLRGPQHVPVDPDESEAYHGGPQQPYGGPAVGQQDYGGQWTRVRAAA</sequence>
<dbReference type="InterPro" id="IPR015943">
    <property type="entry name" value="WD40/YVTN_repeat-like_dom_sf"/>
</dbReference>
<keyword evidence="2" id="KW-0677">Repeat</keyword>
<feature type="repeat" description="WD" evidence="3">
    <location>
        <begin position="376"/>
        <end position="405"/>
    </location>
</feature>
<proteinExistence type="predicted"/>
<evidence type="ECO:0000313" key="5">
    <source>
        <dbReference type="Proteomes" id="UP000228380"/>
    </source>
</evidence>
<dbReference type="FunFam" id="2.130.10.10:FF:000775">
    <property type="entry name" value="BnaA09g28200D protein"/>
    <property type="match status" value="1"/>
</dbReference>
<feature type="repeat" description="WD" evidence="3">
    <location>
        <begin position="244"/>
        <end position="285"/>
    </location>
</feature>
<evidence type="ECO:0000256" key="4">
    <source>
        <dbReference type="SAM" id="MobiDB-lite"/>
    </source>
</evidence>
<accession>A0A8B8J190</accession>
<feature type="compositionally biased region" description="Low complexity" evidence="4">
    <location>
        <begin position="486"/>
        <end position="500"/>
    </location>
</feature>
<protein>
    <submittedName>
        <fullName evidence="6">Protein JINGUBANG-like</fullName>
    </submittedName>
</protein>
<dbReference type="GeneID" id="103698649"/>
<dbReference type="AlphaFoldDB" id="A0A8B8J190"/>
<dbReference type="Gene3D" id="2.130.10.10">
    <property type="entry name" value="YVTN repeat-like/Quinoprotein amine dehydrogenase"/>
    <property type="match status" value="3"/>
</dbReference>
<dbReference type="SMART" id="SM00320">
    <property type="entry name" value="WD40"/>
    <property type="match status" value="7"/>
</dbReference>
<dbReference type="PANTHER" id="PTHR22844:SF336">
    <property type="entry name" value="PROTEIN JINGUBANG"/>
    <property type="match status" value="1"/>
</dbReference>
<dbReference type="PANTHER" id="PTHR22844">
    <property type="entry name" value="F-BOX AND WD40 DOMAIN PROTEIN"/>
    <property type="match status" value="1"/>
</dbReference>
<feature type="compositionally biased region" description="Low complexity" evidence="4">
    <location>
        <begin position="43"/>
        <end position="52"/>
    </location>
</feature>
<reference evidence="6" key="1">
    <citation type="submission" date="2025-08" db="UniProtKB">
        <authorList>
            <consortium name="RefSeq"/>
        </authorList>
    </citation>
    <scope>IDENTIFICATION</scope>
    <source>
        <tissue evidence="6">Young leaves</tissue>
    </source>
</reference>
<evidence type="ECO:0000256" key="3">
    <source>
        <dbReference type="PROSITE-ProRule" id="PRU00221"/>
    </source>
</evidence>
<dbReference type="CDD" id="cd00200">
    <property type="entry name" value="WD40"/>
    <property type="match status" value="1"/>
</dbReference>
<dbReference type="InterPro" id="IPR036322">
    <property type="entry name" value="WD40_repeat_dom_sf"/>
</dbReference>
<dbReference type="PROSITE" id="PS50294">
    <property type="entry name" value="WD_REPEATS_REGION"/>
    <property type="match status" value="2"/>
</dbReference>